<dbReference type="InterPro" id="IPR036097">
    <property type="entry name" value="HisK_dim/P_sf"/>
</dbReference>
<dbReference type="InterPro" id="IPR003594">
    <property type="entry name" value="HATPase_dom"/>
</dbReference>
<comment type="caution">
    <text evidence="17">Lacks conserved residue(s) required for the propagation of feature annotation.</text>
</comment>
<protein>
    <recommendedName>
        <fullName evidence="4">histidine kinase</fullName>
        <ecNumber evidence="4">2.7.13.3</ecNumber>
    </recommendedName>
</protein>
<dbReference type="SUPFAM" id="SSF47384">
    <property type="entry name" value="Homodimeric domain of signal transducing histidine kinase"/>
    <property type="match status" value="1"/>
</dbReference>
<name>A0AAV3X2B1_9CYAN</name>
<dbReference type="Pfam" id="PF00512">
    <property type="entry name" value="HisKA"/>
    <property type="match status" value="1"/>
</dbReference>
<feature type="domain" description="PAC" evidence="22">
    <location>
        <begin position="1266"/>
        <end position="1318"/>
    </location>
</feature>
<feature type="domain" description="PAC" evidence="22">
    <location>
        <begin position="956"/>
        <end position="1008"/>
    </location>
</feature>
<dbReference type="SMART" id="SM00086">
    <property type="entry name" value="PAC"/>
    <property type="match status" value="7"/>
</dbReference>
<evidence type="ECO:0000256" key="17">
    <source>
        <dbReference type="PROSITE-ProRule" id="PRU00169"/>
    </source>
</evidence>
<feature type="region of interest" description="Disordered" evidence="18">
    <location>
        <begin position="2498"/>
        <end position="2528"/>
    </location>
</feature>
<dbReference type="CDD" id="cd16922">
    <property type="entry name" value="HATPase_EvgS-ArcB-TorS-like"/>
    <property type="match status" value="1"/>
</dbReference>
<dbReference type="InterPro" id="IPR013767">
    <property type="entry name" value="PAS_fold"/>
</dbReference>
<keyword evidence="14" id="KW-0902">Two-component regulatory system</keyword>
<dbReference type="PANTHER" id="PTHR45339">
    <property type="entry name" value="HYBRID SIGNAL TRANSDUCTION HISTIDINE KINASE J"/>
    <property type="match status" value="1"/>
</dbReference>
<evidence type="ECO:0000256" key="13">
    <source>
        <dbReference type="ARBA" id="ARBA00022989"/>
    </source>
</evidence>
<dbReference type="CDD" id="cd17546">
    <property type="entry name" value="REC_hyHK_CKI1_RcsC-like"/>
    <property type="match status" value="1"/>
</dbReference>
<keyword evidence="6" id="KW-0963">Cytoplasm</keyword>
<dbReference type="PRINTS" id="PR00344">
    <property type="entry name" value="BCTRLSENSOR"/>
</dbReference>
<evidence type="ECO:0000256" key="12">
    <source>
        <dbReference type="ARBA" id="ARBA00022840"/>
    </source>
</evidence>
<keyword evidence="25" id="KW-1185">Reference proteome</keyword>
<feature type="domain" description="PAS" evidence="21">
    <location>
        <begin position="630"/>
        <end position="700"/>
    </location>
</feature>
<dbReference type="EMBL" id="BLAY01000001">
    <property type="protein sequence ID" value="GET35266.1"/>
    <property type="molecule type" value="Genomic_DNA"/>
</dbReference>
<dbReference type="InterPro" id="IPR001789">
    <property type="entry name" value="Sig_transdc_resp-reg_receiver"/>
</dbReference>
<keyword evidence="12" id="KW-0067">ATP-binding</keyword>
<dbReference type="Pfam" id="PF00072">
    <property type="entry name" value="Response_reg"/>
    <property type="match status" value="1"/>
</dbReference>
<accession>A0AAV3X2B1</accession>
<dbReference type="GO" id="GO:0005737">
    <property type="term" value="C:cytoplasm"/>
    <property type="evidence" value="ECO:0007669"/>
    <property type="project" value="UniProtKB-SubCell"/>
</dbReference>
<dbReference type="NCBIfam" id="TIGR00229">
    <property type="entry name" value="sensory_box"/>
    <property type="match status" value="8"/>
</dbReference>
<dbReference type="SMART" id="SM00091">
    <property type="entry name" value="PAS"/>
    <property type="match status" value="9"/>
</dbReference>
<dbReference type="PANTHER" id="PTHR45339:SF1">
    <property type="entry name" value="HYBRID SIGNAL TRANSDUCTION HISTIDINE KINASE J"/>
    <property type="match status" value="1"/>
</dbReference>
<feature type="domain" description="PAC" evidence="22">
    <location>
        <begin position="214"/>
        <end position="266"/>
    </location>
</feature>
<dbReference type="GO" id="GO:0005524">
    <property type="term" value="F:ATP binding"/>
    <property type="evidence" value="ECO:0007669"/>
    <property type="project" value="UniProtKB-KW"/>
</dbReference>
<feature type="compositionally biased region" description="Basic and acidic residues" evidence="18">
    <location>
        <begin position="1856"/>
        <end position="1867"/>
    </location>
</feature>
<dbReference type="InterPro" id="IPR035965">
    <property type="entry name" value="PAS-like_dom_sf"/>
</dbReference>
<evidence type="ECO:0000259" key="19">
    <source>
        <dbReference type="PROSITE" id="PS50109"/>
    </source>
</evidence>
<evidence type="ECO:0000259" key="20">
    <source>
        <dbReference type="PROSITE" id="PS50110"/>
    </source>
</evidence>
<dbReference type="SUPFAM" id="SSF55874">
    <property type="entry name" value="ATPase domain of HSP90 chaperone/DNA topoisomerase II/histidine kinase"/>
    <property type="match status" value="1"/>
</dbReference>
<dbReference type="InterPro" id="IPR004358">
    <property type="entry name" value="Sig_transdc_His_kin-like_C"/>
</dbReference>
<dbReference type="CDD" id="cd00130">
    <property type="entry name" value="PAS"/>
    <property type="match status" value="7"/>
</dbReference>
<evidence type="ECO:0000256" key="3">
    <source>
        <dbReference type="ARBA" id="ARBA00004651"/>
    </source>
</evidence>
<evidence type="ECO:0000256" key="10">
    <source>
        <dbReference type="ARBA" id="ARBA00022741"/>
    </source>
</evidence>
<dbReference type="InterPro" id="IPR013656">
    <property type="entry name" value="PAS_4"/>
</dbReference>
<keyword evidence="9" id="KW-0812">Transmembrane</keyword>
<evidence type="ECO:0000256" key="9">
    <source>
        <dbReference type="ARBA" id="ARBA00022692"/>
    </source>
</evidence>
<dbReference type="Gene3D" id="3.30.450.20">
    <property type="entry name" value="PAS domain"/>
    <property type="match status" value="9"/>
</dbReference>
<gene>
    <name evidence="24" type="ORF">MiSe_00080</name>
</gene>
<feature type="domain" description="PAS" evidence="21">
    <location>
        <begin position="756"/>
        <end position="826"/>
    </location>
</feature>
<feature type="domain" description="PAC" evidence="22">
    <location>
        <begin position="829"/>
        <end position="881"/>
    </location>
</feature>
<dbReference type="GO" id="GO:0000155">
    <property type="term" value="F:phosphorelay sensor kinase activity"/>
    <property type="evidence" value="ECO:0007669"/>
    <property type="project" value="InterPro"/>
</dbReference>
<evidence type="ECO:0000259" key="23">
    <source>
        <dbReference type="PROSITE" id="PS50894"/>
    </source>
</evidence>
<feature type="domain" description="PAC" evidence="22">
    <location>
        <begin position="381"/>
        <end position="433"/>
    </location>
</feature>
<comment type="catalytic activity">
    <reaction evidence="1">
        <text>ATP + protein L-histidine = ADP + protein N-phospho-L-histidine.</text>
        <dbReference type="EC" id="2.7.13.3"/>
    </reaction>
</comment>
<dbReference type="SUPFAM" id="SSF52172">
    <property type="entry name" value="CheY-like"/>
    <property type="match status" value="2"/>
</dbReference>
<dbReference type="Gene3D" id="3.30.565.10">
    <property type="entry name" value="Histidine kinase-like ATPase, C-terminal domain"/>
    <property type="match status" value="1"/>
</dbReference>
<feature type="modified residue" description="4-aspartylphosphate" evidence="17">
    <location>
        <position position="2424"/>
    </location>
</feature>
<dbReference type="Pfam" id="PF12860">
    <property type="entry name" value="PAS_7"/>
    <property type="match status" value="1"/>
</dbReference>
<evidence type="ECO:0000313" key="24">
    <source>
        <dbReference type="EMBL" id="GET35266.1"/>
    </source>
</evidence>
<dbReference type="InterPro" id="IPR013655">
    <property type="entry name" value="PAS_fold_3"/>
</dbReference>
<feature type="domain" description="PAS" evidence="21">
    <location>
        <begin position="306"/>
        <end position="379"/>
    </location>
</feature>
<organism evidence="24 25">
    <name type="scientific">Microseira wollei NIES-4236</name>
    <dbReference type="NCBI Taxonomy" id="2530354"/>
    <lineage>
        <taxon>Bacteria</taxon>
        <taxon>Bacillati</taxon>
        <taxon>Cyanobacteriota</taxon>
        <taxon>Cyanophyceae</taxon>
        <taxon>Oscillatoriophycideae</taxon>
        <taxon>Aerosakkonematales</taxon>
        <taxon>Aerosakkonemataceae</taxon>
        <taxon>Microseira</taxon>
    </lineage>
</organism>
<evidence type="ECO:0000256" key="4">
    <source>
        <dbReference type="ARBA" id="ARBA00012438"/>
    </source>
</evidence>
<comment type="subcellular location">
    <subcellularLocation>
        <location evidence="3">Cell membrane</location>
        <topology evidence="3">Multi-pass membrane protein</topology>
    </subcellularLocation>
    <subcellularLocation>
        <location evidence="2">Cytoplasm</location>
    </subcellularLocation>
</comment>
<sequence length="2638" mass="297238">MKSLLKKLFASRRLEYLILDRNLLIQEMSLGVQQFAYYPEQVTMGSDVRLGFPVMIGFEDFLIDVLEGRQVSFELKDIEQSSANDASGWIDICVVGLPDDETLLNRFLILFESANSEFLLNKSFLNRGNEARLLLNALSGCRSYINKILASIADALIVTTITGEIKKVNLAAQQLFGYHESELIGESIFQIIADNNLWQTARENRFISQGELFKDVEVVCLKKTGEQLNISFSCSAIKNDGEEAEDFIYIGRDLTERKAAEIAIGKMNADLAQRVEEQTLELRQTIKRLKNEIASRKQIEFALRESESRLSNLLNSLQDVVWSVAASTFEALYLNPATETLYQRPVVEFYYNPYLWLEVIHPEDRSRVASAFPTILETGNIEMEYRIIRPNKEVRWVNNRAQAIKDETGEAIRIDGIITDITERKLSEIALQNIVAGTASVTGEEFFPVLVQYLATALGVRYAFVSELIDVQQQKWQTIAWWDSDALGETLEYNITGGPCEIVVKRKKACYFPDRLQELFPEISLPTKLRADCYLGVPLLDTAQNVIGNLWILNDKPLIDEDRTQSVISVFAARAAAELERKKALKALRESHDELEIRVQERTADLYAANQFLKLEIASRVQVEAALRASEYRYQTLANLSPVGIFHTDAQSRCLYVNNRWCEITGISLKPAMGDGWMHAIHPDDRSRVQTHWYRCTQENLPFATETRFQRPDGSCLWAFVQAVAQQGNDGQVVGYIGTVTDITYRVESEQVLQRNAAEIHDLYNNAPCGYQSLDSDGRFIRVNDTELKLLGYTRDELIGKRFADLLTSHSRQLFRKIFPRFKQRGWVQDLELELVRKDGKVVPVSLSGTRVKDDGDNFLMTRSTIFDITERKRAEAALRESQERFRSAFEYSAIGMALVSPQGHWLQVNPALCEIVGYSESELLKLTFQDITHPEDVEASLDYLHQILYGEIGTYQMEKRYIHKLEQIVWVQLTISTLRDTQGRSLYLIAQIQDITERKTAEAALRERERRIRRHQEGLMALSKCESLYTGDLKPALQNITQIAAIALRVQRASIWFFNDDRSQLRCADLYEFTTLQHSSGWAIAAVDYPAYFEALESDNIIAADDAHTDPQTQEFSAAYLTPLGITSMLDVPIRVAGETIGVIRHEQIGSARNWALEEQNFASYLAYMGSLAMESRDRAQAEKDLLIAQERLQYLLTSSPAVIYSRKASDDYSTTFVSDNVKTLVGYEAREFLEDASFWKNHIHPQDVERVFAELPRLFEPGYHRHEYRFQCADGTIRWMRDESKLVLDKAGNPLELIGYWADITDRKQAESDLAKTVSLLQATFDSTTDGILVIDRAGKIATFNRKFQQMWQLPDQIVATRDHAATISFVLDQLQDPQAFVQKIAEIYSLPDRETYELLEFIDGRVFERYSMPQRVGENIVGRVWTFRDITARKLAQEILAKRDRYLAALVEVQLRLLADEGDHNCYTSILEPLGRASEASRVYVFENHACVTGRLYMSQRAEWCASGIAREIDNPDLQNCPYDEFFPRWAQVLAQGEVIAGKIADFPAEERVILAPQGILSMLVLPLLVNNQFFGFIGFDECVTCRTWEPLEIDLLRSAAAAISLRQERKLALSALSESENKYRYVINNLREVIFQKDVQGCWTFLNPAWTEITGYEIKESLGRHFLEFIHPDDHSLTLNQFNALMSSHVDSTRYEVRCQTKNGSYRWIEVQGRVNQAADGTFLGSSGTLNDITDRKRIEQAIEQERQQLRQIITNAPVAIAMFDTSMRYIAHSNQWLTDYHLEGQSLIGRSYYDVFPNLPEEIKAIHQRALQGEVISKPEDVWEQPNGGKIYLRWAVQPWYIGNGAGEQGSRGDGEQRRWGAEENVGSNSPLPLCPPAHRHKNPHTPSPHPQIGGIVIATQIINELVEAREAALEASRMKSQFLANMSHEIRTPMNGVIGLTDLLLRTPLSPEQQDFVQTLKVSGQSLLMLINDILDVSKLEAGEMRLESIDFDLKIWIEEVVDLLTTQAESKGLELFSLIDSNVPKLLTGDATRLRQVLMNLIGNAIKFTQTGEVVVRVEIFPEAEEDAGTQGQGDAENEEDKRIWEDADAGNSSINLSALPCHHVTASSSPFSPTTVKLRFSVRDTGIGIAAADMDKLFRSFSQVDASTTRQYGGTGLGLAICKQLVELMGGEIGVESQLGVGSTFWFTATLAQKPDPLPSPVSLPFERPDVRLLVVDSNATHRQVVLSYVKSWGIQADEAEDGASAIAIVQQAEQQGQPYDVALLNLNIPGMNRELLAQLVGCPPSSFGTKWILMTSLGQRSQVINPQALGFAGHLTTPVKASRLLDCLMNVLSPASLINSQSELISNQSSVMGDKKPSHPSPKNLKILLVEDTPVNQKVALNLLKVLGYEADCVSNGQEALDRLAERNYDIVLMDCLMPILDGYKTTQAIRQREAQSRHTVVIAMTANALKGEREKCLALGMDDYISKPIQLDVLAAVLERYSTCEKQSASGGDLEQKTGSSSSNSATPEATSPPEPVDLERLQEVTRGDTEFQLDLLQTFMEDAPTYLAKIKLALQDNDCVALARHAHQLKGGSAMVAIRTMPELAQQLETQAQENRLEKTAELVDQLETIFLQVKTFTDNWSLTINP</sequence>
<feature type="modified residue" description="Phosphohistidine" evidence="16">
    <location>
        <position position="2578"/>
    </location>
</feature>
<keyword evidence="8" id="KW-0808">Transferase</keyword>
<dbReference type="InterPro" id="IPR029016">
    <property type="entry name" value="GAF-like_dom_sf"/>
</dbReference>
<evidence type="ECO:0000259" key="21">
    <source>
        <dbReference type="PROSITE" id="PS50112"/>
    </source>
</evidence>
<dbReference type="InterPro" id="IPR001610">
    <property type="entry name" value="PAC"/>
</dbReference>
<evidence type="ECO:0000256" key="11">
    <source>
        <dbReference type="ARBA" id="ARBA00022777"/>
    </source>
</evidence>
<dbReference type="Gene3D" id="3.30.450.40">
    <property type="match status" value="3"/>
</dbReference>
<dbReference type="InterPro" id="IPR003661">
    <property type="entry name" value="HisK_dim/P_dom"/>
</dbReference>
<evidence type="ECO:0000256" key="14">
    <source>
        <dbReference type="ARBA" id="ARBA00023012"/>
    </source>
</evidence>
<feature type="domain" description="PAC" evidence="22">
    <location>
        <begin position="703"/>
        <end position="755"/>
    </location>
</feature>
<evidence type="ECO:0000256" key="2">
    <source>
        <dbReference type="ARBA" id="ARBA00004496"/>
    </source>
</evidence>
<evidence type="ECO:0000256" key="6">
    <source>
        <dbReference type="ARBA" id="ARBA00022490"/>
    </source>
</evidence>
<feature type="domain" description="PAC" evidence="22">
    <location>
        <begin position="1697"/>
        <end position="1749"/>
    </location>
</feature>
<dbReference type="GO" id="GO:0005886">
    <property type="term" value="C:plasma membrane"/>
    <property type="evidence" value="ECO:0007669"/>
    <property type="project" value="UniProtKB-SubCell"/>
</dbReference>
<dbReference type="SUPFAM" id="SSF47226">
    <property type="entry name" value="Histidine-containing phosphotransfer domain, HPT domain"/>
    <property type="match status" value="1"/>
</dbReference>
<dbReference type="InterPro" id="IPR005467">
    <property type="entry name" value="His_kinase_dom"/>
</dbReference>
<evidence type="ECO:0000256" key="8">
    <source>
        <dbReference type="ARBA" id="ARBA00022679"/>
    </source>
</evidence>
<dbReference type="SMART" id="SM00387">
    <property type="entry name" value="HATPase_c"/>
    <property type="match status" value="1"/>
</dbReference>
<reference evidence="24" key="1">
    <citation type="submission" date="2019-10" db="EMBL/GenBank/DDBJ databases">
        <title>Draft genome sequece of Microseira wollei NIES-4236.</title>
        <authorList>
            <person name="Yamaguchi H."/>
            <person name="Suzuki S."/>
            <person name="Kawachi M."/>
        </authorList>
    </citation>
    <scope>NUCLEOTIDE SEQUENCE</scope>
    <source>
        <strain evidence="24">NIES-4236</strain>
    </source>
</reference>
<dbReference type="SMART" id="SM00073">
    <property type="entry name" value="HPT"/>
    <property type="match status" value="1"/>
</dbReference>
<dbReference type="Pfam" id="PF01590">
    <property type="entry name" value="GAF"/>
    <property type="match status" value="2"/>
</dbReference>
<dbReference type="GO" id="GO:0032991">
    <property type="term" value="C:protein-containing complex"/>
    <property type="evidence" value="ECO:0007669"/>
    <property type="project" value="UniProtKB-ARBA"/>
</dbReference>
<comment type="caution">
    <text evidence="24">The sequence shown here is derived from an EMBL/GenBank/DDBJ whole genome shotgun (WGS) entry which is preliminary data.</text>
</comment>
<evidence type="ECO:0000256" key="7">
    <source>
        <dbReference type="ARBA" id="ARBA00022553"/>
    </source>
</evidence>
<evidence type="ECO:0000256" key="16">
    <source>
        <dbReference type="PROSITE-ProRule" id="PRU00110"/>
    </source>
</evidence>
<dbReference type="SUPFAM" id="SSF55785">
    <property type="entry name" value="PYP-like sensor domain (PAS domain)"/>
    <property type="match status" value="9"/>
</dbReference>
<proteinExistence type="predicted"/>
<dbReference type="EC" id="2.7.13.3" evidence="4"/>
<dbReference type="Pfam" id="PF00989">
    <property type="entry name" value="PAS"/>
    <property type="match status" value="1"/>
</dbReference>
<dbReference type="Pfam" id="PF08448">
    <property type="entry name" value="PAS_4"/>
    <property type="match status" value="1"/>
</dbReference>
<dbReference type="Gene3D" id="1.20.120.160">
    <property type="entry name" value="HPT domain"/>
    <property type="match status" value="1"/>
</dbReference>
<evidence type="ECO:0000256" key="15">
    <source>
        <dbReference type="ARBA" id="ARBA00023136"/>
    </source>
</evidence>
<dbReference type="InterPro" id="IPR011006">
    <property type="entry name" value="CheY-like_superfamily"/>
</dbReference>
<dbReference type="SMART" id="SM00448">
    <property type="entry name" value="REC"/>
    <property type="match status" value="2"/>
</dbReference>
<feature type="domain" description="Response regulatory" evidence="20">
    <location>
        <begin position="2375"/>
        <end position="2492"/>
    </location>
</feature>
<evidence type="ECO:0000256" key="1">
    <source>
        <dbReference type="ARBA" id="ARBA00000085"/>
    </source>
</evidence>
<feature type="domain" description="PAS" evidence="21">
    <location>
        <begin position="882"/>
        <end position="952"/>
    </location>
</feature>
<dbReference type="PROSITE" id="PS50113">
    <property type="entry name" value="PAC"/>
    <property type="match status" value="7"/>
</dbReference>
<dbReference type="FunFam" id="3.30.450.20:FF:000099">
    <property type="entry name" value="Sensory box sensor histidine kinase"/>
    <property type="match status" value="1"/>
</dbReference>
<keyword evidence="15" id="KW-0472">Membrane</keyword>
<evidence type="ECO:0000256" key="18">
    <source>
        <dbReference type="SAM" id="MobiDB-lite"/>
    </source>
</evidence>
<dbReference type="CDD" id="cd00082">
    <property type="entry name" value="HisKA"/>
    <property type="match status" value="1"/>
</dbReference>
<dbReference type="InterPro" id="IPR000014">
    <property type="entry name" value="PAS"/>
</dbReference>
<dbReference type="PROSITE" id="PS50894">
    <property type="entry name" value="HPT"/>
    <property type="match status" value="1"/>
</dbReference>
<dbReference type="SMART" id="SM00065">
    <property type="entry name" value="GAF"/>
    <property type="match status" value="3"/>
</dbReference>
<evidence type="ECO:0000256" key="5">
    <source>
        <dbReference type="ARBA" id="ARBA00022475"/>
    </source>
</evidence>
<dbReference type="GO" id="GO:0006355">
    <property type="term" value="P:regulation of DNA-templated transcription"/>
    <property type="evidence" value="ECO:0007669"/>
    <property type="project" value="InterPro"/>
</dbReference>
<dbReference type="Proteomes" id="UP001050975">
    <property type="component" value="Unassembled WGS sequence"/>
</dbReference>
<feature type="domain" description="Histidine kinase" evidence="19">
    <location>
        <begin position="1931"/>
        <end position="2201"/>
    </location>
</feature>
<feature type="region of interest" description="Disordered" evidence="18">
    <location>
        <begin position="1851"/>
        <end position="1875"/>
    </location>
</feature>
<dbReference type="InterPro" id="IPR003018">
    <property type="entry name" value="GAF"/>
</dbReference>
<feature type="compositionally biased region" description="Polar residues" evidence="18">
    <location>
        <begin position="2507"/>
        <end position="2520"/>
    </location>
</feature>
<dbReference type="Pfam" id="PF01627">
    <property type="entry name" value="Hpt"/>
    <property type="match status" value="1"/>
</dbReference>
<evidence type="ECO:0000259" key="22">
    <source>
        <dbReference type="PROSITE" id="PS50113"/>
    </source>
</evidence>
<keyword evidence="13" id="KW-1133">Transmembrane helix</keyword>
<dbReference type="Pfam" id="PF13426">
    <property type="entry name" value="PAS_9"/>
    <property type="match status" value="2"/>
</dbReference>
<feature type="domain" description="PAS" evidence="21">
    <location>
        <begin position="141"/>
        <end position="192"/>
    </location>
</feature>
<dbReference type="PROSITE" id="PS50112">
    <property type="entry name" value="PAS"/>
    <property type="match status" value="7"/>
</dbReference>
<evidence type="ECO:0000313" key="25">
    <source>
        <dbReference type="Proteomes" id="UP001050975"/>
    </source>
</evidence>
<dbReference type="SUPFAM" id="SSF55781">
    <property type="entry name" value="GAF domain-like"/>
    <property type="match status" value="3"/>
</dbReference>
<dbReference type="Pfam" id="PF08447">
    <property type="entry name" value="PAS_3"/>
    <property type="match status" value="4"/>
</dbReference>
<feature type="domain" description="HPt" evidence="23">
    <location>
        <begin position="2539"/>
        <end position="2632"/>
    </location>
</feature>
<dbReference type="PROSITE" id="PS50110">
    <property type="entry name" value="RESPONSE_REGULATORY"/>
    <property type="match status" value="2"/>
</dbReference>
<keyword evidence="5" id="KW-1003">Cell membrane</keyword>
<feature type="domain" description="PAS" evidence="21">
    <location>
        <begin position="1623"/>
        <end position="1693"/>
    </location>
</feature>
<dbReference type="Pfam" id="PF02518">
    <property type="entry name" value="HATPase_c"/>
    <property type="match status" value="1"/>
</dbReference>
<dbReference type="CDD" id="cd00088">
    <property type="entry name" value="HPT"/>
    <property type="match status" value="1"/>
</dbReference>
<dbReference type="CDD" id="cd00156">
    <property type="entry name" value="REC"/>
    <property type="match status" value="1"/>
</dbReference>
<dbReference type="PROSITE" id="PS50109">
    <property type="entry name" value="HIS_KIN"/>
    <property type="match status" value="1"/>
</dbReference>
<dbReference type="InterPro" id="IPR000700">
    <property type="entry name" value="PAS-assoc_C"/>
</dbReference>
<dbReference type="Gene3D" id="3.40.50.2300">
    <property type="match status" value="2"/>
</dbReference>
<keyword evidence="7 17" id="KW-0597">Phosphoprotein</keyword>
<dbReference type="InterPro" id="IPR008207">
    <property type="entry name" value="Sig_transdc_His_kin_Hpt_dom"/>
</dbReference>
<dbReference type="InterPro" id="IPR036641">
    <property type="entry name" value="HPT_dom_sf"/>
</dbReference>
<keyword evidence="10" id="KW-0547">Nucleotide-binding</keyword>
<feature type="domain" description="Response regulatory" evidence="20">
    <location>
        <begin position="2220"/>
        <end position="2341"/>
    </location>
</feature>
<dbReference type="SMART" id="SM00388">
    <property type="entry name" value="HisKA"/>
    <property type="match status" value="1"/>
</dbReference>
<feature type="domain" description="PAS" evidence="21">
    <location>
        <begin position="1190"/>
        <end position="1264"/>
    </location>
</feature>
<keyword evidence="11 24" id="KW-0418">Kinase</keyword>
<dbReference type="Gene3D" id="1.10.287.130">
    <property type="match status" value="1"/>
</dbReference>
<dbReference type="FunFam" id="1.10.287.130:FF:000002">
    <property type="entry name" value="Two-component osmosensing histidine kinase"/>
    <property type="match status" value="1"/>
</dbReference>
<dbReference type="InterPro" id="IPR036890">
    <property type="entry name" value="HATPase_C_sf"/>
</dbReference>